<feature type="chain" id="PRO_5020291886" evidence="4">
    <location>
        <begin position="22"/>
        <end position="841"/>
    </location>
</feature>
<evidence type="ECO:0000313" key="8">
    <source>
        <dbReference type="Proteomes" id="UP000309038"/>
    </source>
</evidence>
<dbReference type="InterPro" id="IPR008928">
    <property type="entry name" value="6-hairpin_glycosidase_sf"/>
</dbReference>
<evidence type="ECO:0000313" key="7">
    <source>
        <dbReference type="EMBL" id="THH01977.1"/>
    </source>
</evidence>
<dbReference type="HAMAP" id="MF_00311">
    <property type="entry name" value="ATP_synth_E_arch"/>
    <property type="match status" value="1"/>
</dbReference>
<evidence type="ECO:0000259" key="6">
    <source>
        <dbReference type="Pfam" id="PF22124"/>
    </source>
</evidence>
<keyword evidence="8" id="KW-1185">Reference proteome</keyword>
<dbReference type="Gene3D" id="3.30.2320.30">
    <property type="entry name" value="ATP synthase, E subunit, C-terminal"/>
    <property type="match status" value="1"/>
</dbReference>
<dbReference type="GO" id="GO:0046961">
    <property type="term" value="F:proton-transporting ATPase activity, rotational mechanism"/>
    <property type="evidence" value="ECO:0007669"/>
    <property type="project" value="InterPro"/>
</dbReference>
<evidence type="ECO:0000256" key="3">
    <source>
        <dbReference type="ARBA" id="ARBA00023065"/>
    </source>
</evidence>
<dbReference type="InterPro" id="IPR054363">
    <property type="entry name" value="GH95_cat"/>
</dbReference>
<comment type="similarity">
    <text evidence="1">Belongs to the V-ATPase E subunit family.</text>
</comment>
<dbReference type="Proteomes" id="UP000309038">
    <property type="component" value="Unassembled WGS sequence"/>
</dbReference>
<sequence length="841" mass="93000">MPGSSLLRAATVAFSAVATLGAPSGFPTSGNGLWYRTPGAIWSRDWLPIGNGYLAAMTPGGTVQETLQLNIESLWSGGPFQDPTYNGGNKQPSEQAEMAADMQAIRQAIFQSSTGTVDNVEELSTDPGAYEETGNATLIVTGATEAWITWVGDTEYDMDAGDVTHSFSFRKIISDSRLLGILNTASPSSASPSTYCSLLSAHINSYNSFLGSFSLSLGQTPDSSQSTDELKAAYQTDKGNPYLEWVLFNYGRYLLTGSAPGVLPANLQGKWASDTSNPWSADYHSNINIQMNYWFAEMTNMDLITPLFDYIEKTWAPRGAETAQTLYNISRGWVTHNEVGIRTQCISPLIGSSMDMKTFGHTGMKLSGNSAQWADYPESAVWMMLHVWDHFDYTNDVAWFQAQGWPLLKGVASFHLDKLIPDEKFNDSTLVVAPCNSPEQVPITLACAHSQQLIWQLFNAIEKGFDASGDTDTAFLQEVRTKREQMDKGIHIGSWGQLQEWKVDMDSPTDTHRHLSHLIGLYPGYALSSYDSSIQAPPKGYTTYTKSQVLAATETSLIHRGNGTAADGDAGWEKVWRAASWAQLGNASQFYHELTYAVERNYGSNLFSLYDPLDADPIFQIDANFGFPAAVLVAFIKQEALEKAREIKVKADEEFAIEKAKLVKQEQQAIDGQFEKKRKNAEVAQKIAQSTLTNKSRLKLLQQREEHLQDLFATARSSIVELSAEEGRYVQFLENVAVQGFLSLLEPEVTVHTREKDVEIAERAVENAKNVYTEISGRTVKTSVNGSLSNDLAGGVTLISGSNRITIDNTLDERLRLLEDRMLPEIRFDLFGPNLNRKFTT</sequence>
<dbReference type="GO" id="GO:0033178">
    <property type="term" value="C:proton-transporting two-sector ATPase complex, catalytic domain"/>
    <property type="evidence" value="ECO:0007669"/>
    <property type="project" value="InterPro"/>
</dbReference>
<dbReference type="Gene3D" id="6.10.250.1620">
    <property type="match status" value="1"/>
</dbReference>
<evidence type="ECO:0000256" key="4">
    <source>
        <dbReference type="SAM" id="SignalP"/>
    </source>
</evidence>
<proteinExistence type="inferred from homology"/>
<organism evidence="7 8">
    <name type="scientific">Hermanssonia centrifuga</name>
    <dbReference type="NCBI Taxonomy" id="98765"/>
    <lineage>
        <taxon>Eukaryota</taxon>
        <taxon>Fungi</taxon>
        <taxon>Dikarya</taxon>
        <taxon>Basidiomycota</taxon>
        <taxon>Agaricomycotina</taxon>
        <taxon>Agaricomycetes</taxon>
        <taxon>Polyporales</taxon>
        <taxon>Meruliaceae</taxon>
        <taxon>Hermanssonia</taxon>
    </lineage>
</organism>
<dbReference type="Gene3D" id="1.50.10.10">
    <property type="match status" value="1"/>
</dbReference>
<dbReference type="InterPro" id="IPR038495">
    <property type="entry name" value="ATPase_E_C"/>
</dbReference>
<dbReference type="Pfam" id="PF01991">
    <property type="entry name" value="vATP-synt_E"/>
    <property type="match status" value="1"/>
</dbReference>
<dbReference type="Pfam" id="PF22124">
    <property type="entry name" value="Glyco_hydro_95_cat"/>
    <property type="match status" value="1"/>
</dbReference>
<evidence type="ECO:0000256" key="2">
    <source>
        <dbReference type="ARBA" id="ARBA00022448"/>
    </source>
</evidence>
<dbReference type="PANTHER" id="PTHR31084">
    <property type="entry name" value="ALPHA-L-FUCOSIDASE 2"/>
    <property type="match status" value="1"/>
</dbReference>
<feature type="domain" description="Glycosyl hydrolase family 95 catalytic" evidence="6">
    <location>
        <begin position="195"/>
        <end position="632"/>
    </location>
</feature>
<evidence type="ECO:0000259" key="5">
    <source>
        <dbReference type="Pfam" id="PF14498"/>
    </source>
</evidence>
<dbReference type="InterPro" id="IPR027414">
    <property type="entry name" value="GH95_N_dom"/>
</dbReference>
<keyword evidence="4" id="KW-0732">Signal</keyword>
<dbReference type="GO" id="GO:0004560">
    <property type="term" value="F:alpha-L-fucosidase activity"/>
    <property type="evidence" value="ECO:0007669"/>
    <property type="project" value="TreeGrafter"/>
</dbReference>
<dbReference type="Pfam" id="PF14498">
    <property type="entry name" value="Glyco_hyd_65N_2"/>
    <property type="match status" value="1"/>
</dbReference>
<protein>
    <submittedName>
        <fullName evidence="7">Uncharacterized protein</fullName>
    </submittedName>
</protein>
<dbReference type="Gene3D" id="2.70.98.50">
    <property type="entry name" value="putative glycoside hydrolase family protein from bacillus halodurans"/>
    <property type="match status" value="1"/>
</dbReference>
<dbReference type="SUPFAM" id="SSF160527">
    <property type="entry name" value="V-type ATPase subunit E-like"/>
    <property type="match status" value="1"/>
</dbReference>
<keyword evidence="3" id="KW-0406">Ion transport</keyword>
<dbReference type="PANTHER" id="PTHR31084:SF3">
    <property type="entry name" value="ALPHA-FUCOSIDASE A"/>
    <property type="match status" value="1"/>
</dbReference>
<gene>
    <name evidence="7" type="ORF">EW026_g836</name>
</gene>
<dbReference type="SUPFAM" id="SSF48208">
    <property type="entry name" value="Six-hairpin glycosidases"/>
    <property type="match status" value="1"/>
</dbReference>
<accession>A0A4S4KTZ5</accession>
<dbReference type="InterPro" id="IPR002842">
    <property type="entry name" value="ATPase_V1_Esu"/>
</dbReference>
<keyword evidence="2" id="KW-0813">Transport</keyword>
<dbReference type="InterPro" id="IPR012341">
    <property type="entry name" value="6hp_glycosidase-like_sf"/>
</dbReference>
<dbReference type="GO" id="GO:0005975">
    <property type="term" value="P:carbohydrate metabolic process"/>
    <property type="evidence" value="ECO:0007669"/>
    <property type="project" value="InterPro"/>
</dbReference>
<evidence type="ECO:0000256" key="1">
    <source>
        <dbReference type="ARBA" id="ARBA00005901"/>
    </source>
</evidence>
<name>A0A4S4KTZ5_9APHY</name>
<reference evidence="7 8" key="1">
    <citation type="submission" date="2019-02" db="EMBL/GenBank/DDBJ databases">
        <title>Genome sequencing of the rare red list fungi Phlebia centrifuga.</title>
        <authorList>
            <person name="Buettner E."/>
            <person name="Kellner H."/>
        </authorList>
    </citation>
    <scope>NUCLEOTIDE SEQUENCE [LARGE SCALE GENOMIC DNA]</scope>
    <source>
        <strain evidence="7 8">DSM 108282</strain>
    </source>
</reference>
<feature type="domain" description="Glycosyl hydrolase family 95 N-terminal" evidence="5">
    <location>
        <begin position="33"/>
        <end position="119"/>
    </location>
</feature>
<feature type="signal peptide" evidence="4">
    <location>
        <begin position="1"/>
        <end position="21"/>
    </location>
</feature>
<comment type="caution">
    <text evidence="7">The sequence shown here is derived from an EMBL/GenBank/DDBJ whole genome shotgun (WGS) entry which is preliminary data.</text>
</comment>
<dbReference type="AlphaFoldDB" id="A0A4S4KTZ5"/>
<dbReference type="EMBL" id="SGPJ01000013">
    <property type="protein sequence ID" value="THH01977.1"/>
    <property type="molecule type" value="Genomic_DNA"/>
</dbReference>